<gene>
    <name evidence="1" type="ORF">LCGC14_1120780</name>
</gene>
<accession>A0A0F9M415</accession>
<sequence>MLSVHPHVQDFLDEWEENTLEHKSKPRTRTVANFNVEISPSARFLTVRINSIFSTKRKSKKLFKLFRWLAAKADEHNVVLTLCAQSFGWDRDVLPSKDKIRVLVEKHGFEVRFEYPDKGGYEMIRWPVV</sequence>
<proteinExistence type="predicted"/>
<comment type="caution">
    <text evidence="1">The sequence shown here is derived from an EMBL/GenBank/DDBJ whole genome shotgun (WGS) entry which is preliminary data.</text>
</comment>
<name>A0A0F9M415_9ZZZZ</name>
<organism evidence="1">
    <name type="scientific">marine sediment metagenome</name>
    <dbReference type="NCBI Taxonomy" id="412755"/>
    <lineage>
        <taxon>unclassified sequences</taxon>
        <taxon>metagenomes</taxon>
        <taxon>ecological metagenomes</taxon>
    </lineage>
</organism>
<dbReference type="AlphaFoldDB" id="A0A0F9M415"/>
<protein>
    <submittedName>
        <fullName evidence="1">Uncharacterized protein</fullName>
    </submittedName>
</protein>
<reference evidence="1" key="1">
    <citation type="journal article" date="2015" name="Nature">
        <title>Complex archaea that bridge the gap between prokaryotes and eukaryotes.</title>
        <authorList>
            <person name="Spang A."/>
            <person name="Saw J.H."/>
            <person name="Jorgensen S.L."/>
            <person name="Zaremba-Niedzwiedzka K."/>
            <person name="Martijn J."/>
            <person name="Lind A.E."/>
            <person name="van Eijk R."/>
            <person name="Schleper C."/>
            <person name="Guy L."/>
            <person name="Ettema T.J."/>
        </authorList>
    </citation>
    <scope>NUCLEOTIDE SEQUENCE</scope>
</reference>
<evidence type="ECO:0000313" key="1">
    <source>
        <dbReference type="EMBL" id="KKN02125.1"/>
    </source>
</evidence>
<dbReference type="EMBL" id="LAZR01005181">
    <property type="protein sequence ID" value="KKN02125.1"/>
    <property type="molecule type" value="Genomic_DNA"/>
</dbReference>